<reference evidence="4" key="2">
    <citation type="journal article" date="2017" name="Nat. Plants">
        <title>The Aegilops tauschii genome reveals multiple impacts of transposons.</title>
        <authorList>
            <person name="Zhao G."/>
            <person name="Zou C."/>
            <person name="Li K."/>
            <person name="Wang K."/>
            <person name="Li T."/>
            <person name="Gao L."/>
            <person name="Zhang X."/>
            <person name="Wang H."/>
            <person name="Yang Z."/>
            <person name="Liu X."/>
            <person name="Jiang W."/>
            <person name="Mao L."/>
            <person name="Kong X."/>
            <person name="Jiao Y."/>
            <person name="Jia J."/>
        </authorList>
    </citation>
    <scope>NUCLEOTIDE SEQUENCE [LARGE SCALE GENOMIC DNA]</scope>
    <source>
        <strain evidence="4">cv. AL8/78</strain>
    </source>
</reference>
<reference evidence="3" key="3">
    <citation type="journal article" date="2017" name="Nature">
        <title>Genome sequence of the progenitor of the wheat D genome Aegilops tauschii.</title>
        <authorList>
            <person name="Luo M.C."/>
            <person name="Gu Y.Q."/>
            <person name="Puiu D."/>
            <person name="Wang H."/>
            <person name="Twardziok S.O."/>
            <person name="Deal K.R."/>
            <person name="Huo N."/>
            <person name="Zhu T."/>
            <person name="Wang L."/>
            <person name="Wang Y."/>
            <person name="McGuire P.E."/>
            <person name="Liu S."/>
            <person name="Long H."/>
            <person name="Ramasamy R.K."/>
            <person name="Rodriguez J.C."/>
            <person name="Van S.L."/>
            <person name="Yuan L."/>
            <person name="Wang Z."/>
            <person name="Xia Z."/>
            <person name="Xiao L."/>
            <person name="Anderson O.D."/>
            <person name="Ouyang S."/>
            <person name="Liang Y."/>
            <person name="Zimin A.V."/>
            <person name="Pertea G."/>
            <person name="Qi P."/>
            <person name="Bennetzen J.L."/>
            <person name="Dai X."/>
            <person name="Dawson M.W."/>
            <person name="Muller H.G."/>
            <person name="Kugler K."/>
            <person name="Rivarola-Duarte L."/>
            <person name="Spannagl M."/>
            <person name="Mayer K.F.X."/>
            <person name="Lu F.H."/>
            <person name="Bevan M.W."/>
            <person name="Leroy P."/>
            <person name="Li P."/>
            <person name="You F.M."/>
            <person name="Sun Q."/>
            <person name="Liu Z."/>
            <person name="Lyons E."/>
            <person name="Wicker T."/>
            <person name="Salzberg S.L."/>
            <person name="Devos K.M."/>
            <person name="Dvorak J."/>
        </authorList>
    </citation>
    <scope>NUCLEOTIDE SEQUENCE [LARGE SCALE GENOMIC DNA]</scope>
    <source>
        <strain evidence="3">cv. AL8/78</strain>
    </source>
</reference>
<evidence type="ECO:0000259" key="2">
    <source>
        <dbReference type="Pfam" id="PF04782"/>
    </source>
</evidence>
<sequence length="106" mass="11804">VRVRGQIGVRRDGAVRVRRRANAAEEGPERSEVGDSFSTVTGATEMRMVVRHRTLSEIVAAIEEYFVKAADAGDSVSELLEASRAQLDRNFQQLKSNRHYTNCAPE</sequence>
<protein>
    <recommendedName>
        <fullName evidence="2">DUF632 domain-containing protein</fullName>
    </recommendedName>
</protein>
<dbReference type="AlphaFoldDB" id="A0A452YVT2"/>
<dbReference type="Proteomes" id="UP000015105">
    <property type="component" value="Chromosome 1D"/>
</dbReference>
<dbReference type="Pfam" id="PF04782">
    <property type="entry name" value="DUF632"/>
    <property type="match status" value="1"/>
</dbReference>
<evidence type="ECO:0000313" key="3">
    <source>
        <dbReference type="EnsemblPlants" id="AET1Gv20547900.4"/>
    </source>
</evidence>
<dbReference type="PANTHER" id="PTHR21450:SF9">
    <property type="entry name" value="BZIP DOMAIN CLASS TRANSCRIPTION FACTOR (DUF630 AND DUF632)-RELATED"/>
    <property type="match status" value="1"/>
</dbReference>
<proteinExistence type="predicted"/>
<dbReference type="PANTHER" id="PTHR21450">
    <property type="entry name" value="PROTEIN ALTERED PHOSPHATE STARVATION RESPONSE 1"/>
    <property type="match status" value="1"/>
</dbReference>
<dbReference type="InterPro" id="IPR006867">
    <property type="entry name" value="DUF632"/>
</dbReference>
<evidence type="ECO:0000256" key="1">
    <source>
        <dbReference type="SAM" id="MobiDB-lite"/>
    </source>
</evidence>
<reference evidence="3" key="5">
    <citation type="journal article" date="2021" name="G3 (Bethesda)">
        <title>Aegilops tauschii genome assembly Aet v5.0 features greater sequence contiguity and improved annotation.</title>
        <authorList>
            <person name="Wang L."/>
            <person name="Zhu T."/>
            <person name="Rodriguez J.C."/>
            <person name="Deal K.R."/>
            <person name="Dubcovsky J."/>
            <person name="McGuire P.E."/>
            <person name="Lux T."/>
            <person name="Spannagl M."/>
            <person name="Mayer K.F.X."/>
            <person name="Baldrich P."/>
            <person name="Meyers B.C."/>
            <person name="Huo N."/>
            <person name="Gu Y.Q."/>
            <person name="Zhou H."/>
            <person name="Devos K.M."/>
            <person name="Bennetzen J.L."/>
            <person name="Unver T."/>
            <person name="Budak H."/>
            <person name="Gulick P.J."/>
            <person name="Galiba G."/>
            <person name="Kalapos B."/>
            <person name="Nelson D.R."/>
            <person name="Li P."/>
            <person name="You F.M."/>
            <person name="Luo M.C."/>
            <person name="Dvorak J."/>
        </authorList>
    </citation>
    <scope>NUCLEOTIDE SEQUENCE [LARGE SCALE GENOMIC DNA]</scope>
    <source>
        <strain evidence="3">cv. AL8/78</strain>
    </source>
</reference>
<accession>A0A452YVT2</accession>
<evidence type="ECO:0000313" key="4">
    <source>
        <dbReference type="Proteomes" id="UP000015105"/>
    </source>
</evidence>
<organism evidence="3 4">
    <name type="scientific">Aegilops tauschii subsp. strangulata</name>
    <name type="common">Goatgrass</name>
    <dbReference type="NCBI Taxonomy" id="200361"/>
    <lineage>
        <taxon>Eukaryota</taxon>
        <taxon>Viridiplantae</taxon>
        <taxon>Streptophyta</taxon>
        <taxon>Embryophyta</taxon>
        <taxon>Tracheophyta</taxon>
        <taxon>Spermatophyta</taxon>
        <taxon>Magnoliopsida</taxon>
        <taxon>Liliopsida</taxon>
        <taxon>Poales</taxon>
        <taxon>Poaceae</taxon>
        <taxon>BOP clade</taxon>
        <taxon>Pooideae</taxon>
        <taxon>Triticodae</taxon>
        <taxon>Triticeae</taxon>
        <taxon>Triticinae</taxon>
        <taxon>Aegilops</taxon>
    </lineage>
</organism>
<feature type="region of interest" description="Disordered" evidence="1">
    <location>
        <begin position="18"/>
        <end position="38"/>
    </location>
</feature>
<dbReference type="EnsemblPlants" id="AET1Gv20547900.4">
    <property type="protein sequence ID" value="AET1Gv20547900.4"/>
    <property type="gene ID" value="AET1Gv20547900"/>
</dbReference>
<name>A0A452YVT2_AEGTS</name>
<keyword evidence="4" id="KW-1185">Reference proteome</keyword>
<dbReference type="Gramene" id="AET1Gv20547900.4">
    <property type="protein sequence ID" value="AET1Gv20547900.4"/>
    <property type="gene ID" value="AET1Gv20547900"/>
</dbReference>
<feature type="domain" description="DUF632" evidence="2">
    <location>
        <begin position="55"/>
        <end position="97"/>
    </location>
</feature>
<reference evidence="4" key="1">
    <citation type="journal article" date="2014" name="Science">
        <title>Ancient hybridizations among the ancestral genomes of bread wheat.</title>
        <authorList>
            <consortium name="International Wheat Genome Sequencing Consortium,"/>
            <person name="Marcussen T."/>
            <person name="Sandve S.R."/>
            <person name="Heier L."/>
            <person name="Spannagl M."/>
            <person name="Pfeifer M."/>
            <person name="Jakobsen K.S."/>
            <person name="Wulff B.B."/>
            <person name="Steuernagel B."/>
            <person name="Mayer K.F."/>
            <person name="Olsen O.A."/>
        </authorList>
    </citation>
    <scope>NUCLEOTIDE SEQUENCE [LARGE SCALE GENOMIC DNA]</scope>
    <source>
        <strain evidence="4">cv. AL8/78</strain>
    </source>
</reference>
<reference evidence="3" key="4">
    <citation type="submission" date="2019-03" db="UniProtKB">
        <authorList>
            <consortium name="EnsemblPlants"/>
        </authorList>
    </citation>
    <scope>IDENTIFICATION</scope>
</reference>